<name>A0A0A9BAZ0_ARUDO</name>
<dbReference type="EMBL" id="GBRH01239500">
    <property type="protein sequence ID" value="JAD58395.1"/>
    <property type="molecule type" value="Transcribed_RNA"/>
</dbReference>
<proteinExistence type="predicted"/>
<reference evidence="1" key="1">
    <citation type="submission" date="2014-09" db="EMBL/GenBank/DDBJ databases">
        <authorList>
            <person name="Magalhaes I.L.F."/>
            <person name="Oliveira U."/>
            <person name="Santos F.R."/>
            <person name="Vidigal T.H.D.A."/>
            <person name="Brescovit A.D."/>
            <person name="Santos A.J."/>
        </authorList>
    </citation>
    <scope>NUCLEOTIDE SEQUENCE</scope>
    <source>
        <tissue evidence="1">Shoot tissue taken approximately 20 cm above the soil surface</tissue>
    </source>
</reference>
<evidence type="ECO:0000313" key="1">
    <source>
        <dbReference type="EMBL" id="JAD58395.1"/>
    </source>
</evidence>
<sequence>MAQSMSHEHPAAPARTEFSPPCLEAHRHKLATKPVRCLGRTELRHC</sequence>
<protein>
    <submittedName>
        <fullName evidence="1">Uncharacterized protein</fullName>
    </submittedName>
</protein>
<accession>A0A0A9BAZ0</accession>
<dbReference type="AlphaFoldDB" id="A0A0A9BAZ0"/>
<reference evidence="1" key="2">
    <citation type="journal article" date="2015" name="Data Brief">
        <title>Shoot transcriptome of the giant reed, Arundo donax.</title>
        <authorList>
            <person name="Barrero R.A."/>
            <person name="Guerrero F.D."/>
            <person name="Moolhuijzen P."/>
            <person name="Goolsby J.A."/>
            <person name="Tidwell J."/>
            <person name="Bellgard S.E."/>
            <person name="Bellgard M.I."/>
        </authorList>
    </citation>
    <scope>NUCLEOTIDE SEQUENCE</scope>
    <source>
        <tissue evidence="1">Shoot tissue taken approximately 20 cm above the soil surface</tissue>
    </source>
</reference>
<organism evidence="1">
    <name type="scientific">Arundo donax</name>
    <name type="common">Giant reed</name>
    <name type="synonym">Donax arundinaceus</name>
    <dbReference type="NCBI Taxonomy" id="35708"/>
    <lineage>
        <taxon>Eukaryota</taxon>
        <taxon>Viridiplantae</taxon>
        <taxon>Streptophyta</taxon>
        <taxon>Embryophyta</taxon>
        <taxon>Tracheophyta</taxon>
        <taxon>Spermatophyta</taxon>
        <taxon>Magnoliopsida</taxon>
        <taxon>Liliopsida</taxon>
        <taxon>Poales</taxon>
        <taxon>Poaceae</taxon>
        <taxon>PACMAD clade</taxon>
        <taxon>Arundinoideae</taxon>
        <taxon>Arundineae</taxon>
        <taxon>Arundo</taxon>
    </lineage>
</organism>